<feature type="transmembrane region" description="Helical" evidence="8">
    <location>
        <begin position="161"/>
        <end position="183"/>
    </location>
</feature>
<dbReference type="InterPro" id="IPR023271">
    <property type="entry name" value="Aquaporin-like"/>
</dbReference>
<evidence type="ECO:0000256" key="2">
    <source>
        <dbReference type="ARBA" id="ARBA00006175"/>
    </source>
</evidence>
<dbReference type="EMBL" id="DS985241">
    <property type="protein sequence ID" value="EDV29452.1"/>
    <property type="molecule type" value="Genomic_DNA"/>
</dbReference>
<keyword evidence="10" id="KW-1185">Reference proteome</keyword>
<comment type="similarity">
    <text evidence="2 7">Belongs to the MIP/aquaporin (TC 1.A.8) family.</text>
</comment>
<dbReference type="KEGG" id="tad:TRIADDRAFT_51804"/>
<evidence type="ECO:0000256" key="8">
    <source>
        <dbReference type="SAM" id="Phobius"/>
    </source>
</evidence>
<feature type="transmembrane region" description="Helical" evidence="8">
    <location>
        <begin position="210"/>
        <end position="233"/>
    </location>
</feature>
<dbReference type="NCBIfam" id="TIGR00861">
    <property type="entry name" value="MIP"/>
    <property type="match status" value="1"/>
</dbReference>
<sequence length="268" mass="29210">MSVKTFGIGSVAQVVLGKGNFGDFLSINFGWGLGVTFGCYVAGNVTGAHMNPAMTIALAVYKKFPWRKVPMYITAQMLGSFIASAVCHAIYIEGINAYDGGVRQTPPHVNATAQIWATYPQPYLSTAAGFFDQIVGTGLLALCVFALVDDKNWAPPDYLKPLLIGFVVLNIGDTFGLNCGYAINPARDFAPRLWTLIAGWGTPTFVNGNYWFWVPIVGPILGAIVGGGMYMFFIEMRWDEIRKSSVAPANETELEQVRTDKEVNDGRN</sequence>
<dbReference type="GO" id="GO:0005886">
    <property type="term" value="C:plasma membrane"/>
    <property type="evidence" value="ECO:0000318"/>
    <property type="project" value="GO_Central"/>
</dbReference>
<dbReference type="OMA" id="KAWDPEY"/>
<evidence type="ECO:0008006" key="11">
    <source>
        <dbReference type="Google" id="ProtNLM"/>
    </source>
</evidence>
<dbReference type="SUPFAM" id="SSF81338">
    <property type="entry name" value="Aquaporin-like"/>
    <property type="match status" value="1"/>
</dbReference>
<evidence type="ECO:0000256" key="5">
    <source>
        <dbReference type="ARBA" id="ARBA00022989"/>
    </source>
</evidence>
<evidence type="ECO:0000313" key="9">
    <source>
        <dbReference type="EMBL" id="EDV29452.1"/>
    </source>
</evidence>
<dbReference type="GO" id="GO:0015793">
    <property type="term" value="P:glycerol transmembrane transport"/>
    <property type="evidence" value="ECO:0000318"/>
    <property type="project" value="GO_Central"/>
</dbReference>
<dbReference type="InParanoid" id="B3RKX8"/>
<evidence type="ECO:0000256" key="1">
    <source>
        <dbReference type="ARBA" id="ARBA00004141"/>
    </source>
</evidence>
<dbReference type="RefSeq" id="XP_002108654.1">
    <property type="nucleotide sequence ID" value="XM_002108618.1"/>
</dbReference>
<dbReference type="GO" id="GO:0006833">
    <property type="term" value="P:water transport"/>
    <property type="evidence" value="ECO:0000318"/>
    <property type="project" value="GO_Central"/>
</dbReference>
<dbReference type="PhylomeDB" id="B3RKX8"/>
<dbReference type="GeneID" id="6749081"/>
<organism evidence="9 10">
    <name type="scientific">Trichoplax adhaerens</name>
    <name type="common">Trichoplax reptans</name>
    <dbReference type="NCBI Taxonomy" id="10228"/>
    <lineage>
        <taxon>Eukaryota</taxon>
        <taxon>Metazoa</taxon>
        <taxon>Placozoa</taxon>
        <taxon>Uniplacotomia</taxon>
        <taxon>Trichoplacea</taxon>
        <taxon>Trichoplacidae</taxon>
        <taxon>Trichoplax</taxon>
    </lineage>
</organism>
<evidence type="ECO:0000313" key="10">
    <source>
        <dbReference type="Proteomes" id="UP000009022"/>
    </source>
</evidence>
<accession>B3RKX8</accession>
<feature type="transmembrane region" description="Helical" evidence="8">
    <location>
        <begin position="29"/>
        <end position="48"/>
    </location>
</feature>
<evidence type="ECO:0000256" key="4">
    <source>
        <dbReference type="ARBA" id="ARBA00022692"/>
    </source>
</evidence>
<dbReference type="Gene3D" id="1.20.1080.10">
    <property type="entry name" value="Glycerol uptake facilitator protein"/>
    <property type="match status" value="1"/>
</dbReference>
<evidence type="ECO:0000256" key="7">
    <source>
        <dbReference type="RuleBase" id="RU000477"/>
    </source>
</evidence>
<dbReference type="Proteomes" id="UP000009022">
    <property type="component" value="Unassembled WGS sequence"/>
</dbReference>
<gene>
    <name evidence="9" type="ORF">TRIADDRAFT_51804</name>
</gene>
<dbReference type="CDD" id="cd00333">
    <property type="entry name" value="MIP"/>
    <property type="match status" value="1"/>
</dbReference>
<dbReference type="InterPro" id="IPR000425">
    <property type="entry name" value="MIP"/>
</dbReference>
<keyword evidence="6 8" id="KW-0472">Membrane</keyword>
<dbReference type="AlphaFoldDB" id="B3RKX8"/>
<dbReference type="GO" id="GO:0015250">
    <property type="term" value="F:water channel activity"/>
    <property type="evidence" value="ECO:0000318"/>
    <property type="project" value="GO_Central"/>
</dbReference>
<proteinExistence type="inferred from homology"/>
<reference evidence="9 10" key="1">
    <citation type="journal article" date="2008" name="Nature">
        <title>The Trichoplax genome and the nature of placozoans.</title>
        <authorList>
            <person name="Srivastava M."/>
            <person name="Begovic E."/>
            <person name="Chapman J."/>
            <person name="Putnam N.H."/>
            <person name="Hellsten U."/>
            <person name="Kawashima T."/>
            <person name="Kuo A."/>
            <person name="Mitros T."/>
            <person name="Salamov A."/>
            <person name="Carpenter M.L."/>
            <person name="Signorovitch A.Y."/>
            <person name="Moreno M.A."/>
            <person name="Kamm K."/>
            <person name="Grimwood J."/>
            <person name="Schmutz J."/>
            <person name="Shapiro H."/>
            <person name="Grigoriev I.V."/>
            <person name="Buss L.W."/>
            <person name="Schierwater B."/>
            <person name="Dellaporta S.L."/>
            <person name="Rokhsar D.S."/>
        </authorList>
    </citation>
    <scope>NUCLEOTIDE SEQUENCE [LARGE SCALE GENOMIC DNA]</scope>
    <source>
        <strain evidence="9 10">Grell-BS-1999</strain>
    </source>
</reference>
<dbReference type="PANTHER" id="PTHR43829">
    <property type="entry name" value="AQUAPORIN OR AQUAGLYCEROPORIN RELATED"/>
    <property type="match status" value="1"/>
</dbReference>
<dbReference type="GO" id="GO:0016323">
    <property type="term" value="C:basolateral plasma membrane"/>
    <property type="evidence" value="ECO:0000318"/>
    <property type="project" value="GO_Central"/>
</dbReference>
<dbReference type="eggNOG" id="KOG0224">
    <property type="taxonomic scope" value="Eukaryota"/>
</dbReference>
<evidence type="ECO:0000256" key="6">
    <source>
        <dbReference type="ARBA" id="ARBA00023136"/>
    </source>
</evidence>
<protein>
    <recommendedName>
        <fullName evidence="11">Aquaglyceroporin-3</fullName>
    </recommendedName>
</protein>
<dbReference type="PANTHER" id="PTHR43829:SF9">
    <property type="entry name" value="AQUAPORIN-9"/>
    <property type="match status" value="1"/>
</dbReference>
<dbReference type="InterPro" id="IPR050363">
    <property type="entry name" value="MIP/Aquaporin"/>
</dbReference>
<dbReference type="GO" id="GO:0015254">
    <property type="term" value="F:glycerol channel activity"/>
    <property type="evidence" value="ECO:0000318"/>
    <property type="project" value="GO_Central"/>
</dbReference>
<evidence type="ECO:0000256" key="3">
    <source>
        <dbReference type="ARBA" id="ARBA00022448"/>
    </source>
</evidence>
<dbReference type="FunCoup" id="B3RKX8">
    <property type="interactions" value="53"/>
</dbReference>
<dbReference type="HOGENOM" id="CLU_020019_9_2_1"/>
<dbReference type="PRINTS" id="PR02019">
    <property type="entry name" value="AQUAPORIN7"/>
</dbReference>
<dbReference type="STRING" id="10228.B3RKX8"/>
<keyword evidence="5 8" id="KW-1133">Transmembrane helix</keyword>
<keyword evidence="4 7" id="KW-0812">Transmembrane</keyword>
<dbReference type="PRINTS" id="PR00783">
    <property type="entry name" value="MINTRINSICP"/>
</dbReference>
<keyword evidence="3 7" id="KW-0813">Transport</keyword>
<dbReference type="CTD" id="6749081"/>
<feature type="transmembrane region" description="Helical" evidence="8">
    <location>
        <begin position="130"/>
        <end position="149"/>
    </location>
</feature>
<dbReference type="InterPro" id="IPR022357">
    <property type="entry name" value="MIP_CS"/>
</dbReference>
<dbReference type="Pfam" id="PF00230">
    <property type="entry name" value="MIP"/>
    <property type="match status" value="1"/>
</dbReference>
<dbReference type="OrthoDB" id="3222at2759"/>
<dbReference type="PROSITE" id="PS00221">
    <property type="entry name" value="MIP"/>
    <property type="match status" value="1"/>
</dbReference>
<name>B3RKX8_TRIAD</name>
<feature type="transmembrane region" description="Helical" evidence="8">
    <location>
        <begin position="69"/>
        <end position="92"/>
    </location>
</feature>
<comment type="subcellular location">
    <subcellularLocation>
        <location evidence="1">Membrane</location>
        <topology evidence="1">Multi-pass membrane protein</topology>
    </subcellularLocation>
</comment>